<dbReference type="InterPro" id="IPR036188">
    <property type="entry name" value="FAD/NAD-bd_sf"/>
</dbReference>
<proteinExistence type="inferred from homology"/>
<dbReference type="PANTHER" id="PTHR15944">
    <property type="entry name" value="FARNESYLCYSTEINE LYASE"/>
    <property type="match status" value="1"/>
</dbReference>
<accession>A0AAD2HQQ7</accession>
<dbReference type="Pfam" id="PF13450">
    <property type="entry name" value="NAD_binding_8"/>
    <property type="match status" value="1"/>
</dbReference>
<name>A0AAD2HQQ7_9AGAR</name>
<dbReference type="GO" id="GO:0030327">
    <property type="term" value="P:prenylated protein catabolic process"/>
    <property type="evidence" value="ECO:0007669"/>
    <property type="project" value="TreeGrafter"/>
</dbReference>
<comment type="cofactor">
    <cofactor evidence="1">
        <name>FAD</name>
        <dbReference type="ChEBI" id="CHEBI:57692"/>
    </cofactor>
</comment>
<dbReference type="Pfam" id="PF07156">
    <property type="entry name" value="Prenylcys_lyase"/>
    <property type="match status" value="1"/>
</dbReference>
<gene>
    <name evidence="10" type="ORF">MYCIT1_LOCUS29683</name>
</gene>
<reference evidence="10" key="1">
    <citation type="submission" date="2023-11" db="EMBL/GenBank/DDBJ databases">
        <authorList>
            <person name="De Vega J J."/>
            <person name="De Vega J J."/>
        </authorList>
    </citation>
    <scope>NUCLEOTIDE SEQUENCE</scope>
</reference>
<keyword evidence="5" id="KW-0274">FAD</keyword>
<dbReference type="GO" id="GO:0030328">
    <property type="term" value="P:prenylcysteine catabolic process"/>
    <property type="evidence" value="ECO:0007669"/>
    <property type="project" value="InterPro"/>
</dbReference>
<dbReference type="Proteomes" id="UP001295794">
    <property type="component" value="Unassembled WGS sequence"/>
</dbReference>
<dbReference type="EMBL" id="CAVNYO010000436">
    <property type="protein sequence ID" value="CAK5279586.1"/>
    <property type="molecule type" value="Genomic_DNA"/>
</dbReference>
<comment type="caution">
    <text evidence="10">The sequence shown here is derived from an EMBL/GenBank/DDBJ whole genome shotgun (WGS) entry which is preliminary data.</text>
</comment>
<dbReference type="InterPro" id="IPR017046">
    <property type="entry name" value="Prenylcysteine_Oxase1"/>
</dbReference>
<evidence type="ECO:0000313" key="10">
    <source>
        <dbReference type="EMBL" id="CAK5279586.1"/>
    </source>
</evidence>
<evidence type="ECO:0000259" key="9">
    <source>
        <dbReference type="Pfam" id="PF07156"/>
    </source>
</evidence>
<dbReference type="PANTHER" id="PTHR15944:SF0">
    <property type="entry name" value="PRENYLCYSTEINE LYASE DOMAIN-CONTAINING PROTEIN"/>
    <property type="match status" value="1"/>
</dbReference>
<keyword evidence="7" id="KW-0325">Glycoprotein</keyword>
<feature type="chain" id="PRO_5042278288" description="Prenylcysteine lyase domain-containing protein" evidence="8">
    <location>
        <begin position="19"/>
        <end position="450"/>
    </location>
</feature>
<evidence type="ECO:0000256" key="1">
    <source>
        <dbReference type="ARBA" id="ARBA00001974"/>
    </source>
</evidence>
<dbReference type="AlphaFoldDB" id="A0AAD2HQQ7"/>
<keyword evidence="6" id="KW-0560">Oxidoreductase</keyword>
<keyword evidence="4 8" id="KW-0732">Signal</keyword>
<dbReference type="Gene3D" id="3.50.50.60">
    <property type="entry name" value="FAD/NAD(P)-binding domain"/>
    <property type="match status" value="2"/>
</dbReference>
<feature type="domain" description="Prenylcysteine lyase" evidence="9">
    <location>
        <begin position="198"/>
        <end position="420"/>
    </location>
</feature>
<organism evidence="10 11">
    <name type="scientific">Mycena citricolor</name>
    <dbReference type="NCBI Taxonomy" id="2018698"/>
    <lineage>
        <taxon>Eukaryota</taxon>
        <taxon>Fungi</taxon>
        <taxon>Dikarya</taxon>
        <taxon>Basidiomycota</taxon>
        <taxon>Agaricomycotina</taxon>
        <taxon>Agaricomycetes</taxon>
        <taxon>Agaricomycetidae</taxon>
        <taxon>Agaricales</taxon>
        <taxon>Marasmiineae</taxon>
        <taxon>Mycenaceae</taxon>
        <taxon>Mycena</taxon>
    </lineage>
</organism>
<dbReference type="SUPFAM" id="SSF51905">
    <property type="entry name" value="FAD/NAD(P)-binding domain"/>
    <property type="match status" value="1"/>
</dbReference>
<evidence type="ECO:0000313" key="11">
    <source>
        <dbReference type="Proteomes" id="UP001295794"/>
    </source>
</evidence>
<comment type="similarity">
    <text evidence="2">Belongs to the prenylcysteine oxidase family.</text>
</comment>
<evidence type="ECO:0000256" key="2">
    <source>
        <dbReference type="ARBA" id="ARBA00009967"/>
    </source>
</evidence>
<dbReference type="GO" id="GO:0001735">
    <property type="term" value="F:prenylcysteine oxidase activity"/>
    <property type="evidence" value="ECO:0007669"/>
    <property type="project" value="InterPro"/>
</dbReference>
<sequence>MRARHFLVLSSLLGPASALQLPFKVPSFFDHQAKVEAKPRIAIIGAGAGGSSAAFWLAKAQALGVEVEVDLFEKESYVGGRTVVYPYDNKSFPAVELGASIFVKANKNMWRAVDEFNLTRRDFKEEQGLGIWDGEKILYTANGGWWGWWDTAKALLRYGIQSPRRTQSFVDGMIKTTRTKSTPWRARVLLPQPERGKHTAVAGGNFLVFEQFLNHSQANVHLNTAVTSIKPKSSGDWVVTSSEGSQSYKAVILAAPFHSTKIDVPVEIASAIPIQPYVHLHVTLVSTTAPRFSPGYFSQSPSAKLPAMMLTTASNARQGGPEPEFNSISYHGRISESEWVVKVFSKTRITDEWLSEMFDGQVGWVYRKEWDAYPELPPTSRFPDVMPAPGFYYVNSFEPFISTMETEVLSARNIVDLLLDQHFESGICGGKLASRTVADDFEDYVYGWDC</sequence>
<keyword evidence="3" id="KW-0285">Flavoprotein</keyword>
<evidence type="ECO:0000256" key="7">
    <source>
        <dbReference type="ARBA" id="ARBA00023180"/>
    </source>
</evidence>
<evidence type="ECO:0000256" key="4">
    <source>
        <dbReference type="ARBA" id="ARBA00022729"/>
    </source>
</evidence>
<evidence type="ECO:0000256" key="5">
    <source>
        <dbReference type="ARBA" id="ARBA00022827"/>
    </source>
</evidence>
<evidence type="ECO:0000256" key="3">
    <source>
        <dbReference type="ARBA" id="ARBA00022630"/>
    </source>
</evidence>
<protein>
    <recommendedName>
        <fullName evidence="9">Prenylcysteine lyase domain-containing protein</fullName>
    </recommendedName>
</protein>
<evidence type="ECO:0000256" key="6">
    <source>
        <dbReference type="ARBA" id="ARBA00023002"/>
    </source>
</evidence>
<feature type="signal peptide" evidence="8">
    <location>
        <begin position="1"/>
        <end position="18"/>
    </location>
</feature>
<keyword evidence="11" id="KW-1185">Reference proteome</keyword>
<dbReference type="InterPro" id="IPR010795">
    <property type="entry name" value="Prenylcys_lyase"/>
</dbReference>
<evidence type="ECO:0000256" key="8">
    <source>
        <dbReference type="SAM" id="SignalP"/>
    </source>
</evidence>